<proteinExistence type="predicted"/>
<name>A0A6A6ZCA2_9PEZI</name>
<reference evidence="3" key="3">
    <citation type="submission" date="2025-04" db="UniProtKB">
        <authorList>
            <consortium name="RefSeq"/>
        </authorList>
    </citation>
    <scope>IDENTIFICATION</scope>
    <source>
        <strain evidence="3">CBS 304.34</strain>
    </source>
</reference>
<evidence type="ECO:0000313" key="1">
    <source>
        <dbReference type="EMBL" id="KAF2817944.1"/>
    </source>
</evidence>
<organism evidence="1">
    <name type="scientific">Mytilinidion resinicola</name>
    <dbReference type="NCBI Taxonomy" id="574789"/>
    <lineage>
        <taxon>Eukaryota</taxon>
        <taxon>Fungi</taxon>
        <taxon>Dikarya</taxon>
        <taxon>Ascomycota</taxon>
        <taxon>Pezizomycotina</taxon>
        <taxon>Dothideomycetes</taxon>
        <taxon>Pleosporomycetidae</taxon>
        <taxon>Mytilinidiales</taxon>
        <taxon>Mytilinidiaceae</taxon>
        <taxon>Mytilinidion</taxon>
    </lineage>
</organism>
<evidence type="ECO:0000313" key="3">
    <source>
        <dbReference type="RefSeq" id="XP_033584908.1"/>
    </source>
</evidence>
<reference evidence="1 3" key="1">
    <citation type="journal article" date="2020" name="Stud. Mycol.">
        <title>101 Dothideomycetes genomes: a test case for predicting lifestyles and emergence of pathogens.</title>
        <authorList>
            <person name="Haridas S."/>
            <person name="Albert R."/>
            <person name="Binder M."/>
            <person name="Bloem J."/>
            <person name="Labutti K."/>
            <person name="Salamov A."/>
            <person name="Andreopoulos B."/>
            <person name="Baker S."/>
            <person name="Barry K."/>
            <person name="Bills G."/>
            <person name="Bluhm B."/>
            <person name="Cannon C."/>
            <person name="Castanera R."/>
            <person name="Culley D."/>
            <person name="Daum C."/>
            <person name="Ezra D."/>
            <person name="Gonzalez J."/>
            <person name="Henrissat B."/>
            <person name="Kuo A."/>
            <person name="Liang C."/>
            <person name="Lipzen A."/>
            <person name="Lutzoni F."/>
            <person name="Magnuson J."/>
            <person name="Mondo S."/>
            <person name="Nolan M."/>
            <person name="Ohm R."/>
            <person name="Pangilinan J."/>
            <person name="Park H.-J."/>
            <person name="Ramirez L."/>
            <person name="Alfaro M."/>
            <person name="Sun H."/>
            <person name="Tritt A."/>
            <person name="Yoshinaga Y."/>
            <person name="Zwiers L.-H."/>
            <person name="Turgeon B."/>
            <person name="Goodwin S."/>
            <person name="Spatafora J."/>
            <person name="Crous P."/>
            <person name="Grigoriev I."/>
        </authorList>
    </citation>
    <scope>NUCLEOTIDE SEQUENCE</scope>
    <source>
        <strain evidence="1 3">CBS 304.34</strain>
    </source>
</reference>
<gene>
    <name evidence="1 3" type="ORF">BDZ99DRAFT_514164</name>
</gene>
<dbReference type="GeneID" id="54465726"/>
<dbReference type="Proteomes" id="UP000504636">
    <property type="component" value="Unplaced"/>
</dbReference>
<dbReference type="EMBL" id="MU003692">
    <property type="protein sequence ID" value="KAF2817944.1"/>
    <property type="molecule type" value="Genomic_DNA"/>
</dbReference>
<dbReference type="AlphaFoldDB" id="A0A6A6ZCA2"/>
<dbReference type="RefSeq" id="XP_033584908.1">
    <property type="nucleotide sequence ID" value="XM_033724833.1"/>
</dbReference>
<accession>A0A6A6ZCA2</accession>
<sequence length="114" mass="12605">MPFNIFANLLQNGKAMAQATREGSQDLSTGDGLDAKGFWANYTRRSGRHSIIVGDAHTPDEDLGNTAIEDILRTTNSPYLFDVTNFLKDESYRPKLCPEDDKPARGVMGEIITL</sequence>
<keyword evidence="2" id="KW-1185">Reference proteome</keyword>
<reference evidence="3" key="2">
    <citation type="submission" date="2020-04" db="EMBL/GenBank/DDBJ databases">
        <authorList>
            <consortium name="NCBI Genome Project"/>
        </authorList>
    </citation>
    <scope>NUCLEOTIDE SEQUENCE</scope>
    <source>
        <strain evidence="3">CBS 304.34</strain>
    </source>
</reference>
<evidence type="ECO:0000313" key="2">
    <source>
        <dbReference type="Proteomes" id="UP000504636"/>
    </source>
</evidence>
<dbReference type="OrthoDB" id="10677097at2759"/>
<protein>
    <submittedName>
        <fullName evidence="1 3">Uncharacterized protein</fullName>
    </submittedName>
</protein>